<dbReference type="PANTHER" id="PTHR23028">
    <property type="entry name" value="ACETYLTRANSFERASE"/>
    <property type="match status" value="1"/>
</dbReference>
<keyword evidence="1" id="KW-1133">Transmembrane helix</keyword>
<feature type="transmembrane region" description="Helical" evidence="1">
    <location>
        <begin position="264"/>
        <end position="281"/>
    </location>
</feature>
<evidence type="ECO:0000313" key="3">
    <source>
        <dbReference type="EMBL" id="QOZ66940.1"/>
    </source>
</evidence>
<dbReference type="GO" id="GO:0000271">
    <property type="term" value="P:polysaccharide biosynthetic process"/>
    <property type="evidence" value="ECO:0007669"/>
    <property type="project" value="TreeGrafter"/>
</dbReference>
<dbReference type="InterPro" id="IPR050879">
    <property type="entry name" value="Acyltransferase_3"/>
</dbReference>
<accession>A0AAE7TFY6</accession>
<protein>
    <recommendedName>
        <fullName evidence="2">Acyltransferase 3 domain-containing protein</fullName>
    </recommendedName>
</protein>
<organism evidence="3 4">
    <name type="scientific">Bradyrhizobium arachidis</name>
    <dbReference type="NCBI Taxonomy" id="858423"/>
    <lineage>
        <taxon>Bacteria</taxon>
        <taxon>Pseudomonadati</taxon>
        <taxon>Pseudomonadota</taxon>
        <taxon>Alphaproteobacteria</taxon>
        <taxon>Hyphomicrobiales</taxon>
        <taxon>Nitrobacteraceae</taxon>
        <taxon>Bradyrhizobium</taxon>
    </lineage>
</organism>
<feature type="domain" description="Acyltransferase 3" evidence="2">
    <location>
        <begin position="34"/>
        <end position="348"/>
    </location>
</feature>
<keyword evidence="1" id="KW-0812">Transmembrane</keyword>
<dbReference type="Pfam" id="PF01757">
    <property type="entry name" value="Acyl_transf_3"/>
    <property type="match status" value="1"/>
</dbReference>
<proteinExistence type="predicted"/>
<dbReference type="RefSeq" id="WP_143130684.1">
    <property type="nucleotide sequence ID" value="NZ_CP030050.1"/>
</dbReference>
<evidence type="ECO:0000256" key="1">
    <source>
        <dbReference type="SAM" id="Phobius"/>
    </source>
</evidence>
<dbReference type="AlphaFoldDB" id="A0AAE7TFY6"/>
<feature type="transmembrane region" description="Helical" evidence="1">
    <location>
        <begin position="330"/>
        <end position="347"/>
    </location>
</feature>
<dbReference type="EMBL" id="CP030050">
    <property type="protein sequence ID" value="QOZ66940.1"/>
    <property type="molecule type" value="Genomic_DNA"/>
</dbReference>
<gene>
    <name evidence="3" type="ORF">WN72_11915</name>
</gene>
<feature type="transmembrane region" description="Helical" evidence="1">
    <location>
        <begin position="183"/>
        <end position="201"/>
    </location>
</feature>
<dbReference type="GO" id="GO:0016747">
    <property type="term" value="F:acyltransferase activity, transferring groups other than amino-acyl groups"/>
    <property type="evidence" value="ECO:0007669"/>
    <property type="project" value="InterPro"/>
</dbReference>
<dbReference type="GO" id="GO:0016020">
    <property type="term" value="C:membrane"/>
    <property type="evidence" value="ECO:0007669"/>
    <property type="project" value="TreeGrafter"/>
</dbReference>
<keyword evidence="1" id="KW-0472">Membrane</keyword>
<reference evidence="3 4" key="1">
    <citation type="submission" date="2018-06" db="EMBL/GenBank/DDBJ databases">
        <title>Comparative genomics of Bradyrhizobium nodulating Arachidis hypogaea.</title>
        <authorList>
            <person name="Li Y."/>
        </authorList>
    </citation>
    <scope>NUCLEOTIDE SEQUENCE [LARGE SCALE GENOMIC DNA]</scope>
    <source>
        <strain evidence="3 4">CCBAU 051107</strain>
    </source>
</reference>
<dbReference type="Proteomes" id="UP000594015">
    <property type="component" value="Chromosome"/>
</dbReference>
<feature type="transmembrane region" description="Helical" evidence="1">
    <location>
        <begin position="31"/>
        <end position="55"/>
    </location>
</feature>
<sequence length="369" mass="39976">MNKIDNSLGKLDSDVAVDVGRSTDARQSSQMFLGVQILRGVAALMVVLIHSSLLLGRHSPFHIPSEAGAAGVDIFFAISGFVMAVVTANSWGQPNIANAFLVRRIIRVVPTYWIITLLKCALMLLIPSLIMNTELSWLHLGTSLFFVPVTYQWPILQVGWTLSFEMFFYLVFALALSLTSRPAYWCSLLFGTMVAVGLTIGRSWGPLPFLLNPLLIEFVFGLLVGLATVRGLFLSKAAAAALACVSGLALFSSNFVEAAESYRVLWWGVPGFLLLASVVALEPSLRSYPIRPLVDLGAASYSLYLTHTIVLGAVWAVATKVIPMNGLGAFMVYALGVAASIAIAWIFHRSVELPLTGALARMSYSRSSK</sequence>
<name>A0AAE7TFY6_9BRAD</name>
<dbReference type="KEGG" id="barh:WN72_11915"/>
<feature type="transmembrane region" description="Helical" evidence="1">
    <location>
        <begin position="207"/>
        <end position="226"/>
    </location>
</feature>
<dbReference type="PANTHER" id="PTHR23028:SF131">
    <property type="entry name" value="BLR2367 PROTEIN"/>
    <property type="match status" value="1"/>
</dbReference>
<feature type="transmembrane region" description="Helical" evidence="1">
    <location>
        <begin position="151"/>
        <end position="176"/>
    </location>
</feature>
<feature type="transmembrane region" description="Helical" evidence="1">
    <location>
        <begin position="293"/>
        <end position="318"/>
    </location>
</feature>
<feature type="transmembrane region" description="Helical" evidence="1">
    <location>
        <begin position="67"/>
        <end position="91"/>
    </location>
</feature>
<evidence type="ECO:0000259" key="2">
    <source>
        <dbReference type="Pfam" id="PF01757"/>
    </source>
</evidence>
<dbReference type="InterPro" id="IPR002656">
    <property type="entry name" value="Acyl_transf_3_dom"/>
</dbReference>
<evidence type="ECO:0000313" key="4">
    <source>
        <dbReference type="Proteomes" id="UP000594015"/>
    </source>
</evidence>
<feature type="transmembrane region" description="Helical" evidence="1">
    <location>
        <begin position="112"/>
        <end position="131"/>
    </location>
</feature>